<dbReference type="AlphaFoldDB" id="A0A9D3SZ13"/>
<evidence type="ECO:0000256" key="2">
    <source>
        <dbReference type="SAM" id="SignalP"/>
    </source>
</evidence>
<feature type="chain" id="PRO_5039556756" description="Peptidase M12B propeptide domain-containing protein" evidence="2">
    <location>
        <begin position="39"/>
        <end position="167"/>
    </location>
</feature>
<name>A0A9D3SZ13_MEGAT</name>
<dbReference type="OrthoDB" id="5951731at2759"/>
<comment type="caution">
    <text evidence="4">The sequence shown here is derived from an EMBL/GenBank/DDBJ whole genome shotgun (WGS) entry which is preliminary data.</text>
</comment>
<dbReference type="Proteomes" id="UP001046870">
    <property type="component" value="Chromosome 17"/>
</dbReference>
<dbReference type="InterPro" id="IPR002870">
    <property type="entry name" value="Peptidase_M12B_N"/>
</dbReference>
<sequence>MYTKHRQKNIPITSTECGRSILFAFLILLNTILETVSGEAGEQGELRGQIVVPYWVSTGRSKREAGIPPQVRFPDRGEIALTAEGKELLLQLERNHQLLGQDFTETHYAADGTPVTITPNYTDHCYYHGHVSGYTDSWVALSTCSGIRYAGYVTLKGRGWFGLDWGR</sequence>
<evidence type="ECO:0000313" key="5">
    <source>
        <dbReference type="Proteomes" id="UP001046870"/>
    </source>
</evidence>
<feature type="domain" description="Peptidase M12B propeptide" evidence="3">
    <location>
        <begin position="49"/>
        <end position="131"/>
    </location>
</feature>
<evidence type="ECO:0000256" key="1">
    <source>
        <dbReference type="ARBA" id="ARBA00023157"/>
    </source>
</evidence>
<evidence type="ECO:0000313" key="4">
    <source>
        <dbReference type="EMBL" id="KAG7461589.1"/>
    </source>
</evidence>
<reference evidence="4" key="1">
    <citation type="submission" date="2021-01" db="EMBL/GenBank/DDBJ databases">
        <authorList>
            <person name="Zahm M."/>
            <person name="Roques C."/>
            <person name="Cabau C."/>
            <person name="Klopp C."/>
            <person name="Donnadieu C."/>
            <person name="Jouanno E."/>
            <person name="Lampietro C."/>
            <person name="Louis A."/>
            <person name="Herpin A."/>
            <person name="Echchiki A."/>
            <person name="Berthelot C."/>
            <person name="Parey E."/>
            <person name="Roest-Crollius H."/>
            <person name="Braasch I."/>
            <person name="Postlethwait J."/>
            <person name="Bobe J."/>
            <person name="Montfort J."/>
            <person name="Bouchez O."/>
            <person name="Begum T."/>
            <person name="Mejri S."/>
            <person name="Adams A."/>
            <person name="Chen W.-J."/>
            <person name="Guiguen Y."/>
        </authorList>
    </citation>
    <scope>NUCLEOTIDE SEQUENCE</scope>
    <source>
        <strain evidence="4">YG-15Mar2019-1</strain>
        <tissue evidence="4">Brain</tissue>
    </source>
</reference>
<feature type="signal peptide" evidence="2">
    <location>
        <begin position="1"/>
        <end position="38"/>
    </location>
</feature>
<dbReference type="PANTHER" id="PTHR11905:SF38">
    <property type="entry name" value="DISINTEGRIN AND METALLOPROTEINASE DOMAIN-CONTAINING PROTEIN 33"/>
    <property type="match status" value="1"/>
</dbReference>
<gene>
    <name evidence="4" type="ORF">MATL_G00192760</name>
</gene>
<accession>A0A9D3SZ13</accession>
<keyword evidence="5" id="KW-1185">Reference proteome</keyword>
<organism evidence="4 5">
    <name type="scientific">Megalops atlanticus</name>
    <name type="common">Tarpon</name>
    <name type="synonym">Clupea gigantea</name>
    <dbReference type="NCBI Taxonomy" id="7932"/>
    <lineage>
        <taxon>Eukaryota</taxon>
        <taxon>Metazoa</taxon>
        <taxon>Chordata</taxon>
        <taxon>Craniata</taxon>
        <taxon>Vertebrata</taxon>
        <taxon>Euteleostomi</taxon>
        <taxon>Actinopterygii</taxon>
        <taxon>Neopterygii</taxon>
        <taxon>Teleostei</taxon>
        <taxon>Elopiformes</taxon>
        <taxon>Megalopidae</taxon>
        <taxon>Megalops</taxon>
    </lineage>
</organism>
<dbReference type="Pfam" id="PF01562">
    <property type="entry name" value="Pep_M12B_propep"/>
    <property type="match status" value="1"/>
</dbReference>
<proteinExistence type="predicted"/>
<dbReference type="PANTHER" id="PTHR11905">
    <property type="entry name" value="ADAM A DISINTEGRIN AND METALLOPROTEASE DOMAIN"/>
    <property type="match status" value="1"/>
</dbReference>
<keyword evidence="1" id="KW-1015">Disulfide bond</keyword>
<dbReference type="EMBL" id="JAFDVH010000017">
    <property type="protein sequence ID" value="KAG7461589.1"/>
    <property type="molecule type" value="Genomic_DNA"/>
</dbReference>
<protein>
    <recommendedName>
        <fullName evidence="3">Peptidase M12B propeptide domain-containing protein</fullName>
    </recommendedName>
</protein>
<evidence type="ECO:0000259" key="3">
    <source>
        <dbReference type="Pfam" id="PF01562"/>
    </source>
</evidence>
<keyword evidence="2" id="KW-0732">Signal</keyword>